<evidence type="ECO:0000256" key="2">
    <source>
        <dbReference type="ARBA" id="ARBA00022801"/>
    </source>
</evidence>
<dbReference type="InterPro" id="IPR036412">
    <property type="entry name" value="HAD-like_sf"/>
</dbReference>
<dbReference type="SFLD" id="SFLDG01129">
    <property type="entry name" value="C1.5:_HAD__Beta-PGM__Phosphata"/>
    <property type="match status" value="1"/>
</dbReference>
<dbReference type="SFLD" id="SFLDS00003">
    <property type="entry name" value="Haloacid_Dehalogenase"/>
    <property type="match status" value="1"/>
</dbReference>
<accession>A0A369USK0</accession>
<dbReference type="PRINTS" id="PR00413">
    <property type="entry name" value="HADHALOGNASE"/>
</dbReference>
<dbReference type="GO" id="GO:0008967">
    <property type="term" value="F:phosphoglycolate phosphatase activity"/>
    <property type="evidence" value="ECO:0007669"/>
    <property type="project" value="TreeGrafter"/>
</dbReference>
<dbReference type="SFLD" id="SFLDG01135">
    <property type="entry name" value="C1.5.6:_HAD__Beta-PGM__Phospha"/>
    <property type="match status" value="1"/>
</dbReference>
<keyword evidence="2 5" id="KW-0378">Hydrolase</keyword>
<dbReference type="Gene3D" id="3.40.50.1000">
    <property type="entry name" value="HAD superfamily/HAD-like"/>
    <property type="match status" value="1"/>
</dbReference>
<organism evidence="5 6">
    <name type="scientific">Dyella tabacisoli</name>
    <dbReference type="NCBI Taxonomy" id="2282381"/>
    <lineage>
        <taxon>Bacteria</taxon>
        <taxon>Pseudomonadati</taxon>
        <taxon>Pseudomonadota</taxon>
        <taxon>Gammaproteobacteria</taxon>
        <taxon>Lysobacterales</taxon>
        <taxon>Rhodanobacteraceae</taxon>
        <taxon>Dyella</taxon>
    </lineage>
</organism>
<keyword evidence="3" id="KW-0460">Magnesium</keyword>
<dbReference type="OrthoDB" id="9776368at2"/>
<dbReference type="EMBL" id="QQAH01000001">
    <property type="protein sequence ID" value="RDD83656.1"/>
    <property type="molecule type" value="Genomic_DNA"/>
</dbReference>
<dbReference type="Proteomes" id="UP000253782">
    <property type="component" value="Unassembled WGS sequence"/>
</dbReference>
<name>A0A369USK0_9GAMM</name>
<evidence type="ECO:0000256" key="4">
    <source>
        <dbReference type="ARBA" id="ARBA00023277"/>
    </source>
</evidence>
<dbReference type="PANTHER" id="PTHR43434:SF23">
    <property type="entry name" value="PHOSPHOGLYCOLATE PHOSPHATASE"/>
    <property type="match status" value="1"/>
</dbReference>
<dbReference type="GO" id="GO:0005829">
    <property type="term" value="C:cytosol"/>
    <property type="evidence" value="ECO:0007669"/>
    <property type="project" value="TreeGrafter"/>
</dbReference>
<dbReference type="GO" id="GO:0006281">
    <property type="term" value="P:DNA repair"/>
    <property type="evidence" value="ECO:0007669"/>
    <property type="project" value="TreeGrafter"/>
</dbReference>
<dbReference type="AlphaFoldDB" id="A0A369USK0"/>
<dbReference type="Pfam" id="PF13419">
    <property type="entry name" value="HAD_2"/>
    <property type="match status" value="1"/>
</dbReference>
<dbReference type="InterPro" id="IPR050155">
    <property type="entry name" value="HAD-like_hydrolase_sf"/>
</dbReference>
<dbReference type="InterPro" id="IPR023214">
    <property type="entry name" value="HAD_sf"/>
</dbReference>
<keyword evidence="6" id="KW-1185">Reference proteome</keyword>
<dbReference type="NCBIfam" id="TIGR01549">
    <property type="entry name" value="HAD-SF-IA-v1"/>
    <property type="match status" value="1"/>
</dbReference>
<reference evidence="5 6" key="1">
    <citation type="submission" date="2018-07" db="EMBL/GenBank/DDBJ databases">
        <title>Dyella tabacisoli L4-6T, whole genome shotgun sequence.</title>
        <authorList>
            <person name="Zhou X.-K."/>
            <person name="Li W.-J."/>
            <person name="Duan Y.-Q."/>
        </authorList>
    </citation>
    <scope>NUCLEOTIDE SEQUENCE [LARGE SCALE GENOMIC DNA]</scope>
    <source>
        <strain evidence="5 6">L4-6</strain>
    </source>
</reference>
<dbReference type="PANTHER" id="PTHR43434">
    <property type="entry name" value="PHOSPHOGLYCOLATE PHOSPHATASE"/>
    <property type="match status" value="1"/>
</dbReference>
<evidence type="ECO:0000256" key="3">
    <source>
        <dbReference type="ARBA" id="ARBA00022842"/>
    </source>
</evidence>
<dbReference type="InterPro" id="IPR023198">
    <property type="entry name" value="PGP-like_dom2"/>
</dbReference>
<evidence type="ECO:0000313" key="6">
    <source>
        <dbReference type="Proteomes" id="UP000253782"/>
    </source>
</evidence>
<evidence type="ECO:0000313" key="5">
    <source>
        <dbReference type="EMBL" id="RDD83656.1"/>
    </source>
</evidence>
<dbReference type="InterPro" id="IPR006439">
    <property type="entry name" value="HAD-SF_hydro_IA"/>
</dbReference>
<dbReference type="InterPro" id="IPR041492">
    <property type="entry name" value="HAD_2"/>
</dbReference>
<proteinExistence type="predicted"/>
<sequence length="240" mass="25898">MRSGPIKSDTVKSVAEKPLPENIQGVLFDLDGTLIDSAPDLYGALLLQCKEEGVAEPAYEPVREVVSRGSREILRRGFPTRDEAGIRALVPRYLQLYEAVMAQQTRPFDGIVELLALLEAQGLAWGIVTNKNGFLTDELVRRLGWAGRARAVVSGDTLAVKKPDPAPVLLACEQAGLDPARCIFVGDDPRDVLAGAAAGLYTVAVSWGYLDGGNPWQWGADAVLEHPSQLAELLQRKALA</sequence>
<comment type="caution">
    <text evidence="5">The sequence shown here is derived from an EMBL/GenBank/DDBJ whole genome shotgun (WGS) entry which is preliminary data.</text>
</comment>
<dbReference type="NCBIfam" id="TIGR01509">
    <property type="entry name" value="HAD-SF-IA-v3"/>
    <property type="match status" value="1"/>
</dbReference>
<dbReference type="SUPFAM" id="SSF56784">
    <property type="entry name" value="HAD-like"/>
    <property type="match status" value="1"/>
</dbReference>
<dbReference type="Gene3D" id="1.10.150.240">
    <property type="entry name" value="Putative phosphatase, domain 2"/>
    <property type="match status" value="1"/>
</dbReference>
<keyword evidence="4" id="KW-0119">Carbohydrate metabolism</keyword>
<protein>
    <submittedName>
        <fullName evidence="5">HAD family hydrolase</fullName>
    </submittedName>
</protein>
<evidence type="ECO:0000256" key="1">
    <source>
        <dbReference type="ARBA" id="ARBA00022723"/>
    </source>
</evidence>
<gene>
    <name evidence="5" type="ORF">DVJ77_03525</name>
</gene>
<dbReference type="GO" id="GO:0046872">
    <property type="term" value="F:metal ion binding"/>
    <property type="evidence" value="ECO:0007669"/>
    <property type="project" value="UniProtKB-KW"/>
</dbReference>
<keyword evidence="1" id="KW-0479">Metal-binding</keyword>